<evidence type="ECO:0000256" key="3">
    <source>
        <dbReference type="ARBA" id="ARBA00023163"/>
    </source>
</evidence>
<dbReference type="Proteomes" id="UP000235701">
    <property type="component" value="Unassembled WGS sequence"/>
</dbReference>
<keyword evidence="6" id="KW-1185">Reference proteome</keyword>
<dbReference type="Pfam" id="PF00392">
    <property type="entry name" value="GntR"/>
    <property type="match status" value="1"/>
</dbReference>
<name>A0A2N6UGA1_9LACT</name>
<feature type="domain" description="HTH gntR-type" evidence="4">
    <location>
        <begin position="8"/>
        <end position="76"/>
    </location>
</feature>
<reference evidence="5 6" key="1">
    <citation type="submission" date="2017-09" db="EMBL/GenBank/DDBJ databases">
        <title>Bacterial strain isolated from the female urinary microbiota.</title>
        <authorList>
            <person name="Thomas-White K."/>
            <person name="Kumar N."/>
            <person name="Forster S."/>
            <person name="Putonti C."/>
            <person name="Lawley T."/>
            <person name="Wolfe A.J."/>
        </authorList>
    </citation>
    <scope>NUCLEOTIDE SEQUENCE [LARGE SCALE GENOMIC DNA]</scope>
    <source>
        <strain evidence="5 6">UMB0240</strain>
    </source>
</reference>
<sequence length="125" mass="14437">MAEFDKQTPIYIQLADHYKREIVANRLVAGDKLPSRRDIAKSFKINPNTVQRAFKSLEEEGIIVSEANVPSKVTENQAIIQQLKQENLEQAMAVFYDTTQVLNMDPQEIANYMTAYFQKRGEQER</sequence>
<dbReference type="OrthoDB" id="362473at2"/>
<dbReference type="Gene3D" id="1.10.10.10">
    <property type="entry name" value="Winged helix-like DNA-binding domain superfamily/Winged helix DNA-binding domain"/>
    <property type="match status" value="1"/>
</dbReference>
<dbReference type="InterPro" id="IPR000524">
    <property type="entry name" value="Tscrpt_reg_HTH_GntR"/>
</dbReference>
<gene>
    <name evidence="5" type="ORF">CJ191_00245</name>
</gene>
<dbReference type="PANTHER" id="PTHR38445:SF6">
    <property type="entry name" value="GNTR-FAMILY TRANSCRIPTIONAL REGULATOR"/>
    <property type="match status" value="1"/>
</dbReference>
<dbReference type="SMART" id="SM00345">
    <property type="entry name" value="HTH_GNTR"/>
    <property type="match status" value="1"/>
</dbReference>
<dbReference type="PANTHER" id="PTHR38445">
    <property type="entry name" value="HTH-TYPE TRANSCRIPTIONAL REPRESSOR YTRA"/>
    <property type="match status" value="1"/>
</dbReference>
<evidence type="ECO:0000256" key="2">
    <source>
        <dbReference type="ARBA" id="ARBA00023125"/>
    </source>
</evidence>
<dbReference type="EMBL" id="PNHQ01000001">
    <property type="protein sequence ID" value="PMC80587.1"/>
    <property type="molecule type" value="Genomic_DNA"/>
</dbReference>
<protein>
    <submittedName>
        <fullName evidence="5">GntR family transcriptional regulator</fullName>
    </submittedName>
</protein>
<keyword evidence="2" id="KW-0238">DNA-binding</keyword>
<keyword evidence="1" id="KW-0805">Transcription regulation</keyword>
<dbReference type="PRINTS" id="PR00035">
    <property type="entry name" value="HTHGNTR"/>
</dbReference>
<evidence type="ECO:0000313" key="5">
    <source>
        <dbReference type="EMBL" id="PMC80587.1"/>
    </source>
</evidence>
<dbReference type="SUPFAM" id="SSF46785">
    <property type="entry name" value="Winged helix' DNA-binding domain"/>
    <property type="match status" value="1"/>
</dbReference>
<evidence type="ECO:0000313" key="6">
    <source>
        <dbReference type="Proteomes" id="UP000235701"/>
    </source>
</evidence>
<dbReference type="GO" id="GO:0003700">
    <property type="term" value="F:DNA-binding transcription factor activity"/>
    <property type="evidence" value="ECO:0007669"/>
    <property type="project" value="InterPro"/>
</dbReference>
<dbReference type="PROSITE" id="PS50949">
    <property type="entry name" value="HTH_GNTR"/>
    <property type="match status" value="1"/>
</dbReference>
<comment type="caution">
    <text evidence="5">The sequence shown here is derived from an EMBL/GenBank/DDBJ whole genome shotgun (WGS) entry which is preliminary data.</text>
</comment>
<organism evidence="5 6">
    <name type="scientific">Aerococcus viridans</name>
    <dbReference type="NCBI Taxonomy" id="1377"/>
    <lineage>
        <taxon>Bacteria</taxon>
        <taxon>Bacillati</taxon>
        <taxon>Bacillota</taxon>
        <taxon>Bacilli</taxon>
        <taxon>Lactobacillales</taxon>
        <taxon>Aerococcaceae</taxon>
        <taxon>Aerococcus</taxon>
    </lineage>
</organism>
<proteinExistence type="predicted"/>
<evidence type="ECO:0000259" key="4">
    <source>
        <dbReference type="PROSITE" id="PS50949"/>
    </source>
</evidence>
<accession>A0A2N6UGA1</accession>
<dbReference type="RefSeq" id="WP_102198597.1">
    <property type="nucleotide sequence ID" value="NZ_PNHQ01000001.1"/>
</dbReference>
<dbReference type="InterPro" id="IPR036388">
    <property type="entry name" value="WH-like_DNA-bd_sf"/>
</dbReference>
<dbReference type="CDD" id="cd07377">
    <property type="entry name" value="WHTH_GntR"/>
    <property type="match status" value="1"/>
</dbReference>
<dbReference type="InterPro" id="IPR036390">
    <property type="entry name" value="WH_DNA-bd_sf"/>
</dbReference>
<dbReference type="AlphaFoldDB" id="A0A2N6UGA1"/>
<evidence type="ECO:0000256" key="1">
    <source>
        <dbReference type="ARBA" id="ARBA00023015"/>
    </source>
</evidence>
<keyword evidence="3" id="KW-0804">Transcription</keyword>
<dbReference type="GO" id="GO:0003677">
    <property type="term" value="F:DNA binding"/>
    <property type="evidence" value="ECO:0007669"/>
    <property type="project" value="UniProtKB-KW"/>
</dbReference>